<accession>A0ABY0IJ97</accession>
<evidence type="ECO:0000313" key="2">
    <source>
        <dbReference type="Proteomes" id="UP000443582"/>
    </source>
</evidence>
<proteinExistence type="predicted"/>
<comment type="caution">
    <text evidence="1">The sequence shown here is derived from an EMBL/GenBank/DDBJ whole genome shotgun (WGS) entry which is preliminary data.</text>
</comment>
<dbReference type="EMBL" id="QDKL01000001">
    <property type="protein sequence ID" value="RZF23003.1"/>
    <property type="molecule type" value="Genomic_DNA"/>
</dbReference>
<protein>
    <recommendedName>
        <fullName evidence="3">Lipoprotein</fullName>
    </recommendedName>
</protein>
<dbReference type="PROSITE" id="PS51257">
    <property type="entry name" value="PROKAR_LIPOPROTEIN"/>
    <property type="match status" value="1"/>
</dbReference>
<evidence type="ECO:0008006" key="3">
    <source>
        <dbReference type="Google" id="ProtNLM"/>
    </source>
</evidence>
<organism evidence="1 2">
    <name type="scientific">Halobacteriovorax vibrionivorans</name>
    <dbReference type="NCBI Taxonomy" id="2152716"/>
    <lineage>
        <taxon>Bacteria</taxon>
        <taxon>Pseudomonadati</taxon>
        <taxon>Bdellovibrionota</taxon>
        <taxon>Bacteriovoracia</taxon>
        <taxon>Bacteriovoracales</taxon>
        <taxon>Halobacteriovoraceae</taxon>
        <taxon>Halobacteriovorax</taxon>
    </lineage>
</organism>
<dbReference type="RefSeq" id="WP_114705945.1">
    <property type="nucleotide sequence ID" value="NZ_QDKL01000001.1"/>
</dbReference>
<reference evidence="2" key="1">
    <citation type="journal article" date="2019" name="Int. J. Syst. Evol. Microbiol.">
        <title>Halobacteriovorax valvorus sp. nov., a novel prokaryotic predator isolated from coastal seawater of China.</title>
        <authorList>
            <person name="Chen M.-X."/>
        </authorList>
    </citation>
    <scope>NUCLEOTIDE SEQUENCE [LARGE SCALE GENOMIC DNA]</scope>
    <source>
        <strain evidence="2">BL9</strain>
    </source>
</reference>
<evidence type="ECO:0000313" key="1">
    <source>
        <dbReference type="EMBL" id="RZF23003.1"/>
    </source>
</evidence>
<keyword evidence="2" id="KW-1185">Reference proteome</keyword>
<gene>
    <name evidence="1" type="ORF">DAY19_04320</name>
</gene>
<name>A0ABY0IJ97_9BACT</name>
<sequence>MKFYIFISILFLTSCTYLYKDDKGYPYNYEVDFTSKDYLVHLEGVAELFIKNNKVKRPSRRSNRYLQKIARELYLNNQSLFVKDDFGINFYIVEDNRNFYFSLPRNNVFMSRGVLRRFMNSESIFVSVLIGELLRSKIGIYEKNKIIPLNSYTVKDMIRLNRLDLNAKRDLNNLVYDVLKKSGYDPEARLLWLQTLNRQSLSFSTQEVYSRDLSKEEFLLKNYMVQSTKDENLIFEKNSSKQFYKFKESI</sequence>
<dbReference type="Proteomes" id="UP000443582">
    <property type="component" value="Unassembled WGS sequence"/>
</dbReference>